<dbReference type="PROSITE" id="PS00217">
    <property type="entry name" value="SUGAR_TRANSPORT_2"/>
    <property type="match status" value="1"/>
</dbReference>
<keyword evidence="3 5" id="KW-1133">Transmembrane helix</keyword>
<dbReference type="PANTHER" id="PTHR48022:SF9">
    <property type="entry name" value="MAJOR FACILITATOR SUPERFAMILY (MFS) PROFILE DOMAIN-CONTAINING PROTEIN"/>
    <property type="match status" value="1"/>
</dbReference>
<evidence type="ECO:0000256" key="2">
    <source>
        <dbReference type="ARBA" id="ARBA00022692"/>
    </source>
</evidence>
<keyword evidence="2 5" id="KW-0812">Transmembrane</keyword>
<evidence type="ECO:0000256" key="1">
    <source>
        <dbReference type="ARBA" id="ARBA00004141"/>
    </source>
</evidence>
<comment type="caution">
    <text evidence="6">The sequence shown here is derived from an EMBL/GenBank/DDBJ whole genome shotgun (WGS) entry which is preliminary data.</text>
</comment>
<proteinExistence type="predicted"/>
<evidence type="ECO:0000256" key="4">
    <source>
        <dbReference type="ARBA" id="ARBA00023136"/>
    </source>
</evidence>
<dbReference type="PANTHER" id="PTHR48022">
    <property type="entry name" value="PLASTIDIC GLUCOSE TRANSPORTER 4"/>
    <property type="match status" value="1"/>
</dbReference>
<keyword evidence="4 5" id="KW-0472">Membrane</keyword>
<evidence type="ECO:0000256" key="3">
    <source>
        <dbReference type="ARBA" id="ARBA00022989"/>
    </source>
</evidence>
<evidence type="ECO:0008006" key="8">
    <source>
        <dbReference type="Google" id="ProtNLM"/>
    </source>
</evidence>
<feature type="transmembrane region" description="Helical" evidence="5">
    <location>
        <begin position="72"/>
        <end position="93"/>
    </location>
</feature>
<dbReference type="SUPFAM" id="SSF103473">
    <property type="entry name" value="MFS general substrate transporter"/>
    <property type="match status" value="1"/>
</dbReference>
<organism evidence="6 7">
    <name type="scientific">Seiridium cardinale</name>
    <dbReference type="NCBI Taxonomy" id="138064"/>
    <lineage>
        <taxon>Eukaryota</taxon>
        <taxon>Fungi</taxon>
        <taxon>Dikarya</taxon>
        <taxon>Ascomycota</taxon>
        <taxon>Pezizomycotina</taxon>
        <taxon>Sordariomycetes</taxon>
        <taxon>Xylariomycetidae</taxon>
        <taxon>Amphisphaeriales</taxon>
        <taxon>Sporocadaceae</taxon>
        <taxon>Seiridium</taxon>
    </lineage>
</organism>
<evidence type="ECO:0000313" key="6">
    <source>
        <dbReference type="EMBL" id="KAK9781729.1"/>
    </source>
</evidence>
<evidence type="ECO:0000256" key="5">
    <source>
        <dbReference type="SAM" id="Phobius"/>
    </source>
</evidence>
<dbReference type="EMBL" id="JARVKM010000003">
    <property type="protein sequence ID" value="KAK9781729.1"/>
    <property type="molecule type" value="Genomic_DNA"/>
</dbReference>
<sequence>MGMLVTGCFFAGVAVGMLASTIPMYASELSTPKWRGALSGLLQWFLSWGLLIAQWLVYGCSFSSTAFSCRFFLGFQIFPAPILVSGYMPYSVIQIQTSLMIIEISGALSIVYCTSGLWLLDKFGRVKPLIASAAGLDPALLFFYPETKGITLEQMDVLFGNQLVPYALEDPEGATAMKKDIETATHVEKNQEVDSMLDYVGDFWTSKETNLPAGAC</sequence>
<name>A0ABR2Y6Q1_9PEZI</name>
<dbReference type="InterPro" id="IPR005828">
    <property type="entry name" value="MFS_sugar_transport-like"/>
</dbReference>
<dbReference type="InterPro" id="IPR036259">
    <property type="entry name" value="MFS_trans_sf"/>
</dbReference>
<feature type="transmembrane region" description="Helical" evidence="5">
    <location>
        <begin position="43"/>
        <end position="60"/>
    </location>
</feature>
<dbReference type="Pfam" id="PF00083">
    <property type="entry name" value="Sugar_tr"/>
    <property type="match status" value="1"/>
</dbReference>
<reference evidence="6 7" key="1">
    <citation type="submission" date="2024-02" db="EMBL/GenBank/DDBJ databases">
        <title>First draft genome assembly of two strains of Seiridium cardinale.</title>
        <authorList>
            <person name="Emiliani G."/>
            <person name="Scali E."/>
        </authorList>
    </citation>
    <scope>NUCLEOTIDE SEQUENCE [LARGE SCALE GENOMIC DNA]</scope>
    <source>
        <strain evidence="6 7">BM-138-000479</strain>
    </source>
</reference>
<dbReference type="Proteomes" id="UP001465668">
    <property type="component" value="Unassembled WGS sequence"/>
</dbReference>
<evidence type="ECO:0000313" key="7">
    <source>
        <dbReference type="Proteomes" id="UP001465668"/>
    </source>
</evidence>
<comment type="subcellular location">
    <subcellularLocation>
        <location evidence="1">Membrane</location>
        <topology evidence="1">Multi-pass membrane protein</topology>
    </subcellularLocation>
</comment>
<gene>
    <name evidence="6" type="ORF">SCAR479_01600</name>
</gene>
<dbReference type="InterPro" id="IPR050360">
    <property type="entry name" value="MFS_Sugar_Transporters"/>
</dbReference>
<feature type="transmembrane region" description="Helical" evidence="5">
    <location>
        <begin position="99"/>
        <end position="120"/>
    </location>
</feature>
<dbReference type="InterPro" id="IPR005829">
    <property type="entry name" value="Sugar_transporter_CS"/>
</dbReference>
<protein>
    <recommendedName>
        <fullName evidence="8">Major facilitator superfamily (MFS) profile domain-containing protein</fullName>
    </recommendedName>
</protein>
<dbReference type="Gene3D" id="1.20.1250.20">
    <property type="entry name" value="MFS general substrate transporter like domains"/>
    <property type="match status" value="1"/>
</dbReference>
<keyword evidence="7" id="KW-1185">Reference proteome</keyword>
<accession>A0ABR2Y6Q1</accession>